<dbReference type="EMBL" id="MN079157">
    <property type="protein sequence ID" value="QEA06624.1"/>
    <property type="molecule type" value="Genomic_DNA"/>
</dbReference>
<evidence type="ECO:0000256" key="2">
    <source>
        <dbReference type="ARBA" id="ARBA00004141"/>
    </source>
</evidence>
<keyword evidence="8 13" id="KW-1133">Transmembrane helix</keyword>
<feature type="transmembrane region" description="Helical" evidence="13">
    <location>
        <begin position="98"/>
        <end position="115"/>
    </location>
</feature>
<dbReference type="PROSITE" id="PS51384">
    <property type="entry name" value="FAD_FR"/>
    <property type="match status" value="1"/>
</dbReference>
<evidence type="ECO:0000313" key="15">
    <source>
        <dbReference type="EMBL" id="QEA06624.1"/>
    </source>
</evidence>
<keyword evidence="12 13" id="KW-0472">Membrane</keyword>
<reference evidence="15" key="1">
    <citation type="submission" date="2019-06" db="EMBL/GenBank/DDBJ databases">
        <authorList>
            <person name="Murdoch R.W."/>
            <person name="Fathepure B."/>
        </authorList>
    </citation>
    <scope>NUCLEOTIDE SEQUENCE</scope>
</reference>
<dbReference type="GO" id="GO:0051537">
    <property type="term" value="F:2 iron, 2 sulfur cluster binding"/>
    <property type="evidence" value="ECO:0007669"/>
    <property type="project" value="UniProtKB-KW"/>
</dbReference>
<keyword evidence="10" id="KW-0408">Iron</keyword>
<name>A0A5B8RGK0_9ZZZZ</name>
<evidence type="ECO:0000256" key="1">
    <source>
        <dbReference type="ARBA" id="ARBA00001974"/>
    </source>
</evidence>
<dbReference type="SUPFAM" id="SSF63380">
    <property type="entry name" value="Riboflavin synthase domain-like"/>
    <property type="match status" value="1"/>
</dbReference>
<proteinExistence type="predicted"/>
<dbReference type="GO" id="GO:0016020">
    <property type="term" value="C:membrane"/>
    <property type="evidence" value="ECO:0007669"/>
    <property type="project" value="UniProtKB-SubCell"/>
</dbReference>
<organism evidence="15">
    <name type="scientific">uncultured organism</name>
    <dbReference type="NCBI Taxonomy" id="155900"/>
    <lineage>
        <taxon>unclassified sequences</taxon>
        <taxon>environmental samples</taxon>
    </lineage>
</organism>
<gene>
    <name evidence="15" type="primary">hmp</name>
    <name evidence="15" type="ORF">KBTEX_02964</name>
</gene>
<keyword evidence="3" id="KW-0285">Flavoprotein</keyword>
<dbReference type="InterPro" id="IPR013130">
    <property type="entry name" value="Fe3_Rdtase_TM_dom"/>
</dbReference>
<keyword evidence="9 15" id="KW-0560">Oxidoreductase</keyword>
<protein>
    <submittedName>
        <fullName evidence="15">Flavohemoprotein</fullName>
        <ecNumber evidence="15">1.14.12.17</ecNumber>
    </submittedName>
</protein>
<keyword evidence="11" id="KW-0411">Iron-sulfur</keyword>
<evidence type="ECO:0000256" key="9">
    <source>
        <dbReference type="ARBA" id="ARBA00023002"/>
    </source>
</evidence>
<evidence type="ECO:0000256" key="12">
    <source>
        <dbReference type="ARBA" id="ARBA00023136"/>
    </source>
</evidence>
<accession>A0A5B8RGK0</accession>
<keyword evidence="4 13" id="KW-0812">Transmembrane</keyword>
<keyword evidence="7" id="KW-0274">FAD</keyword>
<feature type="transmembrane region" description="Helical" evidence="13">
    <location>
        <begin position="7"/>
        <end position="24"/>
    </location>
</feature>
<evidence type="ECO:0000256" key="7">
    <source>
        <dbReference type="ARBA" id="ARBA00022827"/>
    </source>
</evidence>
<dbReference type="InterPro" id="IPR050415">
    <property type="entry name" value="MRET"/>
</dbReference>
<dbReference type="EC" id="1.14.12.17" evidence="15"/>
<dbReference type="Pfam" id="PF08022">
    <property type="entry name" value="FAD_binding_8"/>
    <property type="match status" value="1"/>
</dbReference>
<evidence type="ECO:0000256" key="10">
    <source>
        <dbReference type="ARBA" id="ARBA00023004"/>
    </source>
</evidence>
<dbReference type="GO" id="GO:0050660">
    <property type="term" value="F:flavin adenine dinucleotide binding"/>
    <property type="evidence" value="ECO:0007669"/>
    <property type="project" value="TreeGrafter"/>
</dbReference>
<sequence>MYRLHRWLGIAALTVAVVHWWWALGTKWMVGWGWLSRPGRGPGPAHGGGAGGESLGHMLRGIAETVGEWTFYAVAALIVVALLQRVPYRVFRWTHKWLAVGYLALVFHAIVLTSTDYWAQPVGWVLALLLAAGSIAAALSLSGRIGRSRRVSGQVCSVTRFDPLRVVAATVALAPDWPGHVPGQFAFVTVDRNEGAHPYTIASAWDPKERCVEFVVKGLGDHTAQLQQQLCEGTAVTVEGPYGCFDFDDARPRQIWVGAGIGITPFIARMKYLARHPGGAPVDLFHPTTDHDPTAIERLTRDARAAGVRLHVTITPRDGRLTPDDIRRTVPEWREAGLWFCGPVAFGRALRRDFTAHGLPADAFHQELFRMR</sequence>
<dbReference type="Gene3D" id="2.40.30.10">
    <property type="entry name" value="Translation factors"/>
    <property type="match status" value="1"/>
</dbReference>
<feature type="domain" description="FAD-binding FR-type" evidence="14">
    <location>
        <begin position="148"/>
        <end position="248"/>
    </location>
</feature>
<dbReference type="InterPro" id="IPR017938">
    <property type="entry name" value="Riboflavin_synthase-like_b-brl"/>
</dbReference>
<evidence type="ECO:0000256" key="8">
    <source>
        <dbReference type="ARBA" id="ARBA00022989"/>
    </source>
</evidence>
<comment type="subcellular location">
    <subcellularLocation>
        <location evidence="2">Membrane</location>
        <topology evidence="2">Multi-pass membrane protein</topology>
    </subcellularLocation>
</comment>
<evidence type="ECO:0000256" key="6">
    <source>
        <dbReference type="ARBA" id="ARBA00022723"/>
    </source>
</evidence>
<evidence type="ECO:0000259" key="14">
    <source>
        <dbReference type="PROSITE" id="PS51384"/>
    </source>
</evidence>
<evidence type="ECO:0000256" key="4">
    <source>
        <dbReference type="ARBA" id="ARBA00022692"/>
    </source>
</evidence>
<evidence type="ECO:0000256" key="3">
    <source>
        <dbReference type="ARBA" id="ARBA00022630"/>
    </source>
</evidence>
<dbReference type="SUPFAM" id="SSF52343">
    <property type="entry name" value="Ferredoxin reductase-like, C-terminal NADP-linked domain"/>
    <property type="match status" value="1"/>
</dbReference>
<feature type="transmembrane region" description="Helical" evidence="13">
    <location>
        <begin position="69"/>
        <end position="86"/>
    </location>
</feature>
<evidence type="ECO:0000256" key="5">
    <source>
        <dbReference type="ARBA" id="ARBA00022714"/>
    </source>
</evidence>
<keyword evidence="5" id="KW-0001">2Fe-2S</keyword>
<dbReference type="PANTHER" id="PTHR47354">
    <property type="entry name" value="NADH OXIDOREDUCTASE HCR"/>
    <property type="match status" value="1"/>
</dbReference>
<evidence type="ECO:0000256" key="13">
    <source>
        <dbReference type="SAM" id="Phobius"/>
    </source>
</evidence>
<evidence type="ECO:0000256" key="11">
    <source>
        <dbReference type="ARBA" id="ARBA00023014"/>
    </source>
</evidence>
<dbReference type="Pfam" id="PF01794">
    <property type="entry name" value="Ferric_reduct"/>
    <property type="match status" value="1"/>
</dbReference>
<dbReference type="InterPro" id="IPR039261">
    <property type="entry name" value="FNR_nucleotide-bd"/>
</dbReference>
<dbReference type="CDD" id="cd06198">
    <property type="entry name" value="FNR_like_3"/>
    <property type="match status" value="1"/>
</dbReference>
<dbReference type="PANTHER" id="PTHR47354:SF8">
    <property type="entry name" value="1,2-PHENYLACETYL-COA EPOXIDASE, SUBUNIT E"/>
    <property type="match status" value="1"/>
</dbReference>
<keyword evidence="6" id="KW-0479">Metal-binding</keyword>
<dbReference type="InterPro" id="IPR017927">
    <property type="entry name" value="FAD-bd_FR_type"/>
</dbReference>
<dbReference type="AlphaFoldDB" id="A0A5B8RGK0"/>
<dbReference type="InterPro" id="IPR013112">
    <property type="entry name" value="FAD-bd_8"/>
</dbReference>
<dbReference type="GO" id="GO:0008941">
    <property type="term" value="F:nitric oxide dioxygenase NAD(P)H activity"/>
    <property type="evidence" value="ECO:0007669"/>
    <property type="project" value="UniProtKB-EC"/>
</dbReference>
<feature type="transmembrane region" description="Helical" evidence="13">
    <location>
        <begin position="121"/>
        <end position="141"/>
    </location>
</feature>
<comment type="cofactor">
    <cofactor evidence="1">
        <name>FAD</name>
        <dbReference type="ChEBI" id="CHEBI:57692"/>
    </cofactor>
</comment>
<dbReference type="GO" id="GO:0046872">
    <property type="term" value="F:metal ion binding"/>
    <property type="evidence" value="ECO:0007669"/>
    <property type="project" value="UniProtKB-KW"/>
</dbReference>
<dbReference type="Gene3D" id="3.40.50.80">
    <property type="entry name" value="Nucleotide-binding domain of ferredoxin-NADP reductase (FNR) module"/>
    <property type="match status" value="1"/>
</dbReference>